<dbReference type="Proteomes" id="UP001147747">
    <property type="component" value="Unassembled WGS sequence"/>
</dbReference>
<gene>
    <name evidence="1" type="ORF">N7509_009784</name>
</gene>
<accession>A0A9X0B3X7</accession>
<comment type="caution">
    <text evidence="1">The sequence shown here is derived from an EMBL/GenBank/DDBJ whole genome shotgun (WGS) entry which is preliminary data.</text>
</comment>
<sequence length="211" mass="23281">MRAKFEYEVFYSIEVHMGTRNILKALHISPSFSDNPAANTKTSRALEYFDFIQIFPANKTQHFSHIRQTSGVAYEDMLFLDDEALQVVWLGMGWRLMRLIAGFGLGGRGMSGPPNAGPPVHTKNCPGSGSIVTAPNGKNYQAYCNEGMRQVKPIGSPVNLNSLQEYVERCSVTKSRIAALKHTLVFATYISGGTPTPGVYNQHGDLYFGVL</sequence>
<name>A0A9X0B3X7_9EURO</name>
<dbReference type="GeneID" id="81373401"/>
<dbReference type="OrthoDB" id="2865258at2759"/>
<protein>
    <submittedName>
        <fullName evidence="1">Uncharacterized protein</fullName>
    </submittedName>
</protein>
<dbReference type="EMBL" id="JAPZBU010000009">
    <property type="protein sequence ID" value="KAJ5387243.1"/>
    <property type="molecule type" value="Genomic_DNA"/>
</dbReference>
<reference evidence="1" key="1">
    <citation type="submission" date="2022-12" db="EMBL/GenBank/DDBJ databases">
        <authorList>
            <person name="Petersen C."/>
        </authorList>
    </citation>
    <scope>NUCLEOTIDE SEQUENCE</scope>
    <source>
        <strain evidence="1">IBT 29677</strain>
    </source>
</reference>
<organism evidence="1 2">
    <name type="scientific">Penicillium cosmopolitanum</name>
    <dbReference type="NCBI Taxonomy" id="1131564"/>
    <lineage>
        <taxon>Eukaryota</taxon>
        <taxon>Fungi</taxon>
        <taxon>Dikarya</taxon>
        <taxon>Ascomycota</taxon>
        <taxon>Pezizomycotina</taxon>
        <taxon>Eurotiomycetes</taxon>
        <taxon>Eurotiomycetidae</taxon>
        <taxon>Eurotiales</taxon>
        <taxon>Aspergillaceae</taxon>
        <taxon>Penicillium</taxon>
    </lineage>
</organism>
<keyword evidence="2" id="KW-1185">Reference proteome</keyword>
<dbReference type="Pfam" id="PF12689">
    <property type="entry name" value="Acid_PPase"/>
    <property type="match status" value="1"/>
</dbReference>
<dbReference type="InterPro" id="IPR023214">
    <property type="entry name" value="HAD_sf"/>
</dbReference>
<dbReference type="AlphaFoldDB" id="A0A9X0B3X7"/>
<evidence type="ECO:0000313" key="1">
    <source>
        <dbReference type="EMBL" id="KAJ5387243.1"/>
    </source>
</evidence>
<reference evidence="1" key="2">
    <citation type="journal article" date="2023" name="IMA Fungus">
        <title>Comparative genomic study of the Penicillium genus elucidates a diverse pangenome and 15 lateral gene transfer events.</title>
        <authorList>
            <person name="Petersen C."/>
            <person name="Sorensen T."/>
            <person name="Nielsen M.R."/>
            <person name="Sondergaard T.E."/>
            <person name="Sorensen J.L."/>
            <person name="Fitzpatrick D.A."/>
            <person name="Frisvad J.C."/>
            <person name="Nielsen K.L."/>
        </authorList>
    </citation>
    <scope>NUCLEOTIDE SEQUENCE</scope>
    <source>
        <strain evidence="1">IBT 29677</strain>
    </source>
</reference>
<evidence type="ECO:0000313" key="2">
    <source>
        <dbReference type="Proteomes" id="UP001147747"/>
    </source>
</evidence>
<dbReference type="Gene3D" id="3.40.50.1000">
    <property type="entry name" value="HAD superfamily/HAD-like"/>
    <property type="match status" value="1"/>
</dbReference>
<dbReference type="RefSeq" id="XP_056485041.1">
    <property type="nucleotide sequence ID" value="XM_056634421.1"/>
</dbReference>
<dbReference type="GO" id="GO:0016791">
    <property type="term" value="F:phosphatase activity"/>
    <property type="evidence" value="ECO:0007669"/>
    <property type="project" value="InterPro"/>
</dbReference>
<dbReference type="InterPro" id="IPR010036">
    <property type="entry name" value="MDP_1_eu_arc"/>
</dbReference>
<proteinExistence type="predicted"/>